<accession>A0AAV2QCI3</accession>
<dbReference type="InterPro" id="IPR046341">
    <property type="entry name" value="SET_dom_sf"/>
</dbReference>
<dbReference type="GO" id="GO:0005737">
    <property type="term" value="C:cytoplasm"/>
    <property type="evidence" value="ECO:0007669"/>
    <property type="project" value="TreeGrafter"/>
</dbReference>
<dbReference type="Gene3D" id="6.10.140.2220">
    <property type="match status" value="1"/>
</dbReference>
<evidence type="ECO:0008006" key="6">
    <source>
        <dbReference type="Google" id="ProtNLM"/>
    </source>
</evidence>
<dbReference type="SUPFAM" id="SSF144232">
    <property type="entry name" value="HIT/MYND zinc finger-like"/>
    <property type="match status" value="1"/>
</dbReference>
<dbReference type="PANTHER" id="PTHR46165:SF2">
    <property type="entry name" value="SET AND MYND DOMAIN-CONTAINING PROTEIN 4"/>
    <property type="match status" value="1"/>
</dbReference>
<dbReference type="SUPFAM" id="SSF48452">
    <property type="entry name" value="TPR-like"/>
    <property type="match status" value="1"/>
</dbReference>
<name>A0AAV2QCI3_MEGNR</name>
<organism evidence="4 5">
    <name type="scientific">Meganyctiphanes norvegica</name>
    <name type="common">Northern krill</name>
    <name type="synonym">Thysanopoda norvegica</name>
    <dbReference type="NCBI Taxonomy" id="48144"/>
    <lineage>
        <taxon>Eukaryota</taxon>
        <taxon>Metazoa</taxon>
        <taxon>Ecdysozoa</taxon>
        <taxon>Arthropoda</taxon>
        <taxon>Crustacea</taxon>
        <taxon>Multicrustacea</taxon>
        <taxon>Malacostraca</taxon>
        <taxon>Eumalacostraca</taxon>
        <taxon>Eucarida</taxon>
        <taxon>Euphausiacea</taxon>
        <taxon>Euphausiidae</taxon>
        <taxon>Meganyctiphanes</taxon>
    </lineage>
</organism>
<keyword evidence="1" id="KW-0489">Methyltransferase</keyword>
<evidence type="ECO:0000256" key="1">
    <source>
        <dbReference type="ARBA" id="ARBA00022603"/>
    </source>
</evidence>
<keyword evidence="3" id="KW-0949">S-adenosyl-L-methionine</keyword>
<feature type="non-terminal residue" evidence="4">
    <location>
        <position position="1"/>
    </location>
</feature>
<evidence type="ECO:0000313" key="5">
    <source>
        <dbReference type="Proteomes" id="UP001497623"/>
    </source>
</evidence>
<dbReference type="Gene3D" id="2.170.270.10">
    <property type="entry name" value="SET domain"/>
    <property type="match status" value="1"/>
</dbReference>
<dbReference type="Gene3D" id="1.25.40.10">
    <property type="entry name" value="Tetratricopeptide repeat domain"/>
    <property type="match status" value="1"/>
</dbReference>
<evidence type="ECO:0000256" key="2">
    <source>
        <dbReference type="ARBA" id="ARBA00022679"/>
    </source>
</evidence>
<dbReference type="GO" id="GO:0005634">
    <property type="term" value="C:nucleus"/>
    <property type="evidence" value="ECO:0007669"/>
    <property type="project" value="TreeGrafter"/>
</dbReference>
<sequence>VAVVWTWSSVDYLLSCESIRKLTLKMDISNFQDFCDSVNENPEATKFKRKAKDLCQNLLDSGKLEEVINNLDSLKCNENAEQSLFKYFYNLDNVKRYLSHPVTKATKSEATSVQYREDGNKYYQQKDLEKALHNYKFSIVYASHPPHTCTVFDDNVIDDSNRSDPRLFKGLIKQKTNACAAVYYVEEGSTAYNNLAISYANRSAVLMELGQYTKSISDINRAFELQYPNDMCYKILIRKAKCLIALKKCKCAQDVLHQCYNLMEKLQLPEPKYTTIMNSLNTLKQKCHLDYTKHSATHHQIQESQSSTTSAPRNIDDNLIFAYSSPEPPKIPDCNPRIPSLSSAVQMEYTHKQGRFMAAARDIKPGEVIGVEMGFVTCVSVEDAASQHTFCCTCLNRCSSPLPCPTCAMVVFCSETCRDIGLHEFHEDECEILPAISSLGFVSNCPLLALRVLNSIPYWKLKRVVPLLQQLAISQPRSMHGFNEDYDYDSRNYQTVFHL</sequence>
<dbReference type="GO" id="GO:0032259">
    <property type="term" value="P:methylation"/>
    <property type="evidence" value="ECO:0007669"/>
    <property type="project" value="UniProtKB-KW"/>
</dbReference>
<comment type="caution">
    <text evidence="4">The sequence shown here is derived from an EMBL/GenBank/DDBJ whole genome shotgun (WGS) entry which is preliminary data.</text>
</comment>
<dbReference type="Gene3D" id="1.10.220.160">
    <property type="match status" value="1"/>
</dbReference>
<feature type="non-terminal residue" evidence="4">
    <location>
        <position position="499"/>
    </location>
</feature>
<dbReference type="Proteomes" id="UP001497623">
    <property type="component" value="Unassembled WGS sequence"/>
</dbReference>
<reference evidence="4 5" key="1">
    <citation type="submission" date="2024-05" db="EMBL/GenBank/DDBJ databases">
        <authorList>
            <person name="Wallberg A."/>
        </authorList>
    </citation>
    <scope>NUCLEOTIDE SEQUENCE [LARGE SCALE GENOMIC DNA]</scope>
</reference>
<keyword evidence="2" id="KW-0808">Transferase</keyword>
<dbReference type="GO" id="GO:0008168">
    <property type="term" value="F:methyltransferase activity"/>
    <property type="evidence" value="ECO:0007669"/>
    <property type="project" value="UniProtKB-KW"/>
</dbReference>
<dbReference type="GO" id="GO:0042826">
    <property type="term" value="F:histone deacetylase binding"/>
    <property type="evidence" value="ECO:0007669"/>
    <property type="project" value="TreeGrafter"/>
</dbReference>
<gene>
    <name evidence="4" type="ORF">MNOR_LOCUS10274</name>
</gene>
<dbReference type="PANTHER" id="PTHR46165">
    <property type="entry name" value="SET AND MYND DOMAIN-CONTAINING PROTEIN 4"/>
    <property type="match status" value="1"/>
</dbReference>
<dbReference type="SMART" id="SM00028">
    <property type="entry name" value="TPR"/>
    <property type="match status" value="2"/>
</dbReference>
<protein>
    <recommendedName>
        <fullName evidence="6">SET and MYND domain-containing protein 4</fullName>
    </recommendedName>
</protein>
<dbReference type="InterPro" id="IPR011990">
    <property type="entry name" value="TPR-like_helical_dom_sf"/>
</dbReference>
<dbReference type="InterPro" id="IPR052097">
    <property type="entry name" value="SET-MYND_domain_protein"/>
</dbReference>
<dbReference type="AlphaFoldDB" id="A0AAV2QCI3"/>
<dbReference type="EMBL" id="CAXKWB010005135">
    <property type="protein sequence ID" value="CAL4076902.1"/>
    <property type="molecule type" value="Genomic_DNA"/>
</dbReference>
<proteinExistence type="predicted"/>
<evidence type="ECO:0000256" key="3">
    <source>
        <dbReference type="ARBA" id="ARBA00022691"/>
    </source>
</evidence>
<dbReference type="InterPro" id="IPR019734">
    <property type="entry name" value="TPR_rpt"/>
</dbReference>
<evidence type="ECO:0000313" key="4">
    <source>
        <dbReference type="EMBL" id="CAL4076902.1"/>
    </source>
</evidence>
<keyword evidence="5" id="KW-1185">Reference proteome</keyword>